<accession>A0ABY9TGA0</accession>
<proteinExistence type="predicted"/>
<dbReference type="RefSeq" id="WP_348386924.1">
    <property type="nucleotide sequence ID" value="NZ_CP134146.1"/>
</dbReference>
<gene>
    <name evidence="1" type="ORF">RI845_14710</name>
</gene>
<keyword evidence="2" id="KW-1185">Reference proteome</keyword>
<evidence type="ECO:0008006" key="3">
    <source>
        <dbReference type="Google" id="ProtNLM"/>
    </source>
</evidence>
<protein>
    <recommendedName>
        <fullName evidence="3">Phage shock protein B</fullName>
    </recommendedName>
</protein>
<organism evidence="1 2">
    <name type="scientific">Thalassotalea nanhaiensis</name>
    <dbReference type="NCBI Taxonomy" id="3065648"/>
    <lineage>
        <taxon>Bacteria</taxon>
        <taxon>Pseudomonadati</taxon>
        <taxon>Pseudomonadota</taxon>
        <taxon>Gammaproteobacteria</taxon>
        <taxon>Alteromonadales</taxon>
        <taxon>Colwelliaceae</taxon>
        <taxon>Thalassotalea</taxon>
    </lineage>
</organism>
<evidence type="ECO:0000313" key="2">
    <source>
        <dbReference type="Proteomes" id="UP001248581"/>
    </source>
</evidence>
<dbReference type="EMBL" id="CP134146">
    <property type="protein sequence ID" value="WNC67765.1"/>
    <property type="molecule type" value="Genomic_DNA"/>
</dbReference>
<name>A0ABY9TGA0_9GAMM</name>
<dbReference type="Proteomes" id="UP001248581">
    <property type="component" value="Chromosome"/>
</dbReference>
<reference evidence="2" key="1">
    <citation type="submission" date="2023-09" db="EMBL/GenBank/DDBJ databases">
        <authorList>
            <person name="Li S."/>
            <person name="Li X."/>
            <person name="Zhang C."/>
            <person name="Zhao Z."/>
        </authorList>
    </citation>
    <scope>NUCLEOTIDE SEQUENCE [LARGE SCALE GENOMIC DNA]</scope>
    <source>
        <strain evidence="2">SQ345</strain>
    </source>
</reference>
<evidence type="ECO:0000313" key="1">
    <source>
        <dbReference type="EMBL" id="WNC67765.1"/>
    </source>
</evidence>
<sequence length="72" mass="8382">MHIFEFVIIVVVCLGIFEFLKQRQKIQANSQNTTKQQSEIDQELTALKQRVATLEKIVTDKGYDLKQEIDDL</sequence>